<gene>
    <name evidence="2" type="ORF">IEZ26_04565</name>
</gene>
<sequence>MSFAFQASFELSSGHSRTRSMSHSDAELLLFELEAKRAYGARIGADQSLEERSARARRNADKTPLTSTKPW</sequence>
<proteinExistence type="predicted"/>
<dbReference type="RefSeq" id="WP_191193712.1">
    <property type="nucleotide sequence ID" value="NZ_JACXYZ010000001.1"/>
</dbReference>
<feature type="compositionally biased region" description="Basic and acidic residues" evidence="1">
    <location>
        <begin position="49"/>
        <end position="61"/>
    </location>
</feature>
<evidence type="ECO:0000313" key="3">
    <source>
        <dbReference type="Proteomes" id="UP000618818"/>
    </source>
</evidence>
<comment type="caution">
    <text evidence="2">The sequence shown here is derived from an EMBL/GenBank/DDBJ whole genome shotgun (WGS) entry which is preliminary data.</text>
</comment>
<dbReference type="EMBL" id="JACXYZ010000001">
    <property type="protein sequence ID" value="MBD3923885.1"/>
    <property type="molecule type" value="Genomic_DNA"/>
</dbReference>
<accession>A0ABR8N6V9</accession>
<feature type="region of interest" description="Disordered" evidence="1">
    <location>
        <begin position="44"/>
        <end position="71"/>
    </location>
</feature>
<evidence type="ECO:0000313" key="2">
    <source>
        <dbReference type="EMBL" id="MBD3923885.1"/>
    </source>
</evidence>
<dbReference type="Proteomes" id="UP000618818">
    <property type="component" value="Unassembled WGS sequence"/>
</dbReference>
<reference evidence="2 3" key="1">
    <citation type="submission" date="2020-09" db="EMBL/GenBank/DDBJ databases">
        <title>novel species in genus Nocardioides.</title>
        <authorList>
            <person name="Zhang G."/>
        </authorList>
    </citation>
    <scope>NUCLEOTIDE SEQUENCE [LARGE SCALE GENOMIC DNA]</scope>
    <source>
        <strain evidence="2 3">KCTC 39551</strain>
    </source>
</reference>
<protein>
    <submittedName>
        <fullName evidence="2">Uncharacterized protein</fullName>
    </submittedName>
</protein>
<organism evidence="2 3">
    <name type="scientific">Nocardioides cavernae</name>
    <dbReference type="NCBI Taxonomy" id="1921566"/>
    <lineage>
        <taxon>Bacteria</taxon>
        <taxon>Bacillati</taxon>
        <taxon>Actinomycetota</taxon>
        <taxon>Actinomycetes</taxon>
        <taxon>Propionibacteriales</taxon>
        <taxon>Nocardioidaceae</taxon>
        <taxon>Nocardioides</taxon>
    </lineage>
</organism>
<feature type="region of interest" description="Disordered" evidence="1">
    <location>
        <begin position="1"/>
        <end position="20"/>
    </location>
</feature>
<keyword evidence="3" id="KW-1185">Reference proteome</keyword>
<feature type="compositionally biased region" description="Polar residues" evidence="1">
    <location>
        <begin position="9"/>
        <end position="20"/>
    </location>
</feature>
<evidence type="ECO:0000256" key="1">
    <source>
        <dbReference type="SAM" id="MobiDB-lite"/>
    </source>
</evidence>
<name>A0ABR8N6V9_9ACTN</name>